<sequence length="349" mass="37897">MESPLSDYSQMHEVQSPRGRSSGNNQMGPGSGRRKREFISDEKKDASYWEKRRKNNEAAKRSREKRRFHDLVLEGRVAALDEENGRLRSELLQLKLRYGLIKAASFLEAGHGLGGCKGGDSGSLLCAGGNSTYTSSYLGMNSDSSEADSGGGAAHGSYSPRGSLSDLSDQSSRDSPVPSYGDSRAMDNDNWTNANMCPVDSNTSPRLSMPRSGVILYRVGGLTVDPQSRHMASPELTDLGPLKHLVGDSSPPPLRSSIFVHADSLQTQYQQLMNAGGNVMGEHRSPDSPHSGYHSEDSCSEEGGSNSCHLEYPAFQDPAAVKLPHKLRLKSRSHGQEGWRADRGQGEDN</sequence>
<keyword evidence="13" id="KW-1185">Reference proteome</keyword>
<keyword evidence="7" id="KW-0539">Nucleus</keyword>
<evidence type="ECO:0000256" key="4">
    <source>
        <dbReference type="ARBA" id="ARBA00023108"/>
    </source>
</evidence>
<evidence type="ECO:0000256" key="3">
    <source>
        <dbReference type="ARBA" id="ARBA00023015"/>
    </source>
</evidence>
<dbReference type="PANTHER" id="PTHR15284:SF4">
    <property type="entry name" value="E4 BINDING PROTEIN 4-2"/>
    <property type="match status" value="1"/>
</dbReference>
<comment type="caution">
    <text evidence="12">The sequence shown here is derived from an EMBL/GenBank/DDBJ whole genome shotgun (WGS) entry which is preliminary data.</text>
</comment>
<evidence type="ECO:0000313" key="12">
    <source>
        <dbReference type="EMBL" id="KAG8547023.1"/>
    </source>
</evidence>
<dbReference type="SMART" id="SM00338">
    <property type="entry name" value="BRLZ"/>
    <property type="match status" value="1"/>
</dbReference>
<evidence type="ECO:0000256" key="2">
    <source>
        <dbReference type="ARBA" id="ARBA00018259"/>
    </source>
</evidence>
<evidence type="ECO:0000256" key="5">
    <source>
        <dbReference type="ARBA" id="ARBA00023125"/>
    </source>
</evidence>
<dbReference type="CDD" id="cd14694">
    <property type="entry name" value="bZIP_NFIL3"/>
    <property type="match status" value="1"/>
</dbReference>
<dbReference type="GO" id="GO:0007623">
    <property type="term" value="P:circadian rhythm"/>
    <property type="evidence" value="ECO:0007669"/>
    <property type="project" value="TreeGrafter"/>
</dbReference>
<accession>A0AAV6ZFF0</accession>
<proteinExistence type="inferred from homology"/>
<feature type="region of interest" description="Disordered" evidence="10">
    <location>
        <begin position="277"/>
        <end position="311"/>
    </location>
</feature>
<keyword evidence="4" id="KW-0090">Biological rhythms</keyword>
<comment type="similarity">
    <text evidence="1">Belongs to the bZIP family. NFIL3 subfamily.</text>
</comment>
<feature type="region of interest" description="Disordered" evidence="10">
    <location>
        <begin position="143"/>
        <end position="208"/>
    </location>
</feature>
<feature type="region of interest" description="Disordered" evidence="10">
    <location>
        <begin position="1"/>
        <end position="40"/>
    </location>
</feature>
<dbReference type="Proteomes" id="UP000824782">
    <property type="component" value="Unassembled WGS sequence"/>
</dbReference>
<keyword evidence="6" id="KW-0804">Transcription</keyword>
<evidence type="ECO:0000256" key="10">
    <source>
        <dbReference type="SAM" id="MobiDB-lite"/>
    </source>
</evidence>
<dbReference type="PROSITE" id="PS00036">
    <property type="entry name" value="BZIP_BASIC"/>
    <property type="match status" value="1"/>
</dbReference>
<dbReference type="GO" id="GO:0003700">
    <property type="term" value="F:DNA-binding transcription factor activity"/>
    <property type="evidence" value="ECO:0007669"/>
    <property type="project" value="InterPro"/>
</dbReference>
<dbReference type="PANTHER" id="PTHR15284">
    <property type="entry name" value="NUCLEAR FACTOR INTERLEUKIN-3-REGULATED PROTEIN"/>
    <property type="match status" value="1"/>
</dbReference>
<feature type="compositionally biased region" description="Basic and acidic residues" evidence="10">
    <location>
        <begin position="281"/>
        <end position="297"/>
    </location>
</feature>
<evidence type="ECO:0000256" key="1">
    <source>
        <dbReference type="ARBA" id="ARBA00006079"/>
    </source>
</evidence>
<dbReference type="SUPFAM" id="SSF57959">
    <property type="entry name" value="Leucine zipper domain"/>
    <property type="match status" value="1"/>
</dbReference>
<evidence type="ECO:0000256" key="6">
    <source>
        <dbReference type="ARBA" id="ARBA00023163"/>
    </source>
</evidence>
<feature type="compositionally biased region" description="Polar residues" evidence="10">
    <location>
        <begin position="1"/>
        <end position="28"/>
    </location>
</feature>
<dbReference type="InterPro" id="IPR004827">
    <property type="entry name" value="bZIP"/>
</dbReference>
<comment type="subunit">
    <text evidence="9">Homodimer. Binds DNA as a dimer.</text>
</comment>
<dbReference type="GO" id="GO:0005634">
    <property type="term" value="C:nucleus"/>
    <property type="evidence" value="ECO:0007669"/>
    <property type="project" value="TreeGrafter"/>
</dbReference>
<evidence type="ECO:0000256" key="8">
    <source>
        <dbReference type="ARBA" id="ARBA00053991"/>
    </source>
</evidence>
<reference evidence="12" key="1">
    <citation type="thesis" date="2020" institute="ProQuest LLC" country="789 East Eisenhower Parkway, Ann Arbor, MI, USA">
        <title>Comparative Genomics and Chromosome Evolution.</title>
        <authorList>
            <person name="Mudd A.B."/>
        </authorList>
    </citation>
    <scope>NUCLEOTIDE SEQUENCE</scope>
    <source>
        <strain evidence="12">237g6f4</strain>
        <tissue evidence="12">Blood</tissue>
    </source>
</reference>
<protein>
    <recommendedName>
        <fullName evidence="2">Nuclear factor interleukin-3-regulated protein</fullName>
    </recommendedName>
</protein>
<evidence type="ECO:0000259" key="11">
    <source>
        <dbReference type="PROSITE" id="PS50217"/>
    </source>
</evidence>
<keyword evidence="5" id="KW-0238">DNA-binding</keyword>
<dbReference type="PROSITE" id="PS50217">
    <property type="entry name" value="BZIP"/>
    <property type="match status" value="1"/>
</dbReference>
<dbReference type="Gene3D" id="1.20.5.170">
    <property type="match status" value="1"/>
</dbReference>
<dbReference type="InterPro" id="IPR047106">
    <property type="entry name" value="NFIL3-like_bZIP"/>
</dbReference>
<comment type="function">
    <text evidence="8">May act as a transcriptional regulator of a number of proteins of the circadian clock.</text>
</comment>
<dbReference type="FunFam" id="1.20.5.170:FF:000025">
    <property type="entry name" value="nuclear factor interleukin-3-regulated protein-like"/>
    <property type="match status" value="1"/>
</dbReference>
<evidence type="ECO:0000256" key="7">
    <source>
        <dbReference type="ARBA" id="ARBA00023242"/>
    </source>
</evidence>
<gene>
    <name evidence="12" type="ORF">GDO81_029304</name>
</gene>
<dbReference type="InterPro" id="IPR047229">
    <property type="entry name" value="NFIL3-like"/>
</dbReference>
<name>A0AAV6ZFF0_ENGPU</name>
<feature type="region of interest" description="Disordered" evidence="10">
    <location>
        <begin position="323"/>
        <end position="349"/>
    </location>
</feature>
<feature type="domain" description="BZIP" evidence="11">
    <location>
        <begin position="45"/>
        <end position="95"/>
    </location>
</feature>
<feature type="compositionally biased region" description="Low complexity" evidence="10">
    <location>
        <begin position="155"/>
        <end position="175"/>
    </location>
</feature>
<dbReference type="AlphaFoldDB" id="A0AAV6ZFF0"/>
<evidence type="ECO:0000313" key="13">
    <source>
        <dbReference type="Proteomes" id="UP000824782"/>
    </source>
</evidence>
<dbReference type="EMBL" id="WNYA01000862">
    <property type="protein sequence ID" value="KAG8547023.1"/>
    <property type="molecule type" value="Genomic_DNA"/>
</dbReference>
<feature type="compositionally biased region" description="Basic residues" evidence="10">
    <location>
        <begin position="323"/>
        <end position="333"/>
    </location>
</feature>
<evidence type="ECO:0000256" key="9">
    <source>
        <dbReference type="ARBA" id="ARBA00061957"/>
    </source>
</evidence>
<dbReference type="Pfam" id="PF07716">
    <property type="entry name" value="bZIP_2"/>
    <property type="match status" value="1"/>
</dbReference>
<dbReference type="InterPro" id="IPR046347">
    <property type="entry name" value="bZIP_sf"/>
</dbReference>
<feature type="compositionally biased region" description="Polar residues" evidence="10">
    <location>
        <begin position="189"/>
        <end position="206"/>
    </location>
</feature>
<feature type="compositionally biased region" description="Basic and acidic residues" evidence="10">
    <location>
        <begin position="334"/>
        <end position="349"/>
    </location>
</feature>
<keyword evidence="3" id="KW-0805">Transcription regulation</keyword>
<dbReference type="GO" id="GO:0003677">
    <property type="term" value="F:DNA binding"/>
    <property type="evidence" value="ECO:0007669"/>
    <property type="project" value="UniProtKB-KW"/>
</dbReference>
<organism evidence="12 13">
    <name type="scientific">Engystomops pustulosus</name>
    <name type="common">Tungara frog</name>
    <name type="synonym">Physalaemus pustulosus</name>
    <dbReference type="NCBI Taxonomy" id="76066"/>
    <lineage>
        <taxon>Eukaryota</taxon>
        <taxon>Metazoa</taxon>
        <taxon>Chordata</taxon>
        <taxon>Craniata</taxon>
        <taxon>Vertebrata</taxon>
        <taxon>Euteleostomi</taxon>
        <taxon>Amphibia</taxon>
        <taxon>Batrachia</taxon>
        <taxon>Anura</taxon>
        <taxon>Neobatrachia</taxon>
        <taxon>Hyloidea</taxon>
        <taxon>Leptodactylidae</taxon>
        <taxon>Leiuperinae</taxon>
        <taxon>Engystomops</taxon>
    </lineage>
</organism>